<feature type="binding site" evidence="11">
    <location>
        <position position="279"/>
    </location>
    <ligand>
        <name>Mg(2+)</name>
        <dbReference type="ChEBI" id="CHEBI:18420"/>
    </ligand>
</feature>
<dbReference type="InterPro" id="IPR003374">
    <property type="entry name" value="ApbE-like_sf"/>
</dbReference>
<dbReference type="SUPFAM" id="SSF143631">
    <property type="entry name" value="ApbE-like"/>
    <property type="match status" value="1"/>
</dbReference>
<evidence type="ECO:0000256" key="11">
    <source>
        <dbReference type="PIRSR" id="PIRSR006268-2"/>
    </source>
</evidence>
<dbReference type="PANTHER" id="PTHR30040">
    <property type="entry name" value="THIAMINE BIOSYNTHESIS LIPOPROTEIN APBE"/>
    <property type="match status" value="1"/>
</dbReference>
<evidence type="ECO:0000256" key="3">
    <source>
        <dbReference type="ARBA" id="ARBA00022630"/>
    </source>
</evidence>
<dbReference type="PANTHER" id="PTHR30040:SF2">
    <property type="entry name" value="FAD:PROTEIN FMN TRANSFERASE"/>
    <property type="match status" value="1"/>
</dbReference>
<comment type="catalytic activity">
    <reaction evidence="9 10">
        <text>L-threonyl-[protein] + FAD = FMN-L-threonyl-[protein] + AMP + H(+)</text>
        <dbReference type="Rhea" id="RHEA:36847"/>
        <dbReference type="Rhea" id="RHEA-COMP:11060"/>
        <dbReference type="Rhea" id="RHEA-COMP:11061"/>
        <dbReference type="ChEBI" id="CHEBI:15378"/>
        <dbReference type="ChEBI" id="CHEBI:30013"/>
        <dbReference type="ChEBI" id="CHEBI:57692"/>
        <dbReference type="ChEBI" id="CHEBI:74257"/>
        <dbReference type="ChEBI" id="CHEBI:456215"/>
        <dbReference type="EC" id="2.7.1.180"/>
    </reaction>
</comment>
<feature type="binding site" evidence="11">
    <location>
        <position position="283"/>
    </location>
    <ligand>
        <name>Mg(2+)</name>
        <dbReference type="ChEBI" id="CHEBI:18420"/>
    </ligand>
</feature>
<evidence type="ECO:0000313" key="12">
    <source>
        <dbReference type="EMBL" id="NGO40556.1"/>
    </source>
</evidence>
<dbReference type="AlphaFoldDB" id="A0A6M1RLB6"/>
<evidence type="ECO:0000256" key="4">
    <source>
        <dbReference type="ARBA" id="ARBA00022679"/>
    </source>
</evidence>
<comment type="cofactor">
    <cofactor evidence="11">
        <name>Mg(2+)</name>
        <dbReference type="ChEBI" id="CHEBI:18420"/>
    </cofactor>
    <cofactor evidence="11">
        <name>Mn(2+)</name>
        <dbReference type="ChEBI" id="CHEBI:29035"/>
    </cofactor>
    <text evidence="11">Magnesium. Can also use manganese.</text>
</comment>
<evidence type="ECO:0000256" key="7">
    <source>
        <dbReference type="ARBA" id="ARBA00022842"/>
    </source>
</evidence>
<evidence type="ECO:0000256" key="6">
    <source>
        <dbReference type="ARBA" id="ARBA00022827"/>
    </source>
</evidence>
<keyword evidence="3 10" id="KW-0285">Flavoprotein</keyword>
<dbReference type="InterPro" id="IPR024932">
    <property type="entry name" value="ApbE"/>
</dbReference>
<evidence type="ECO:0000256" key="2">
    <source>
        <dbReference type="ARBA" id="ARBA00016337"/>
    </source>
</evidence>
<organism evidence="12 13">
    <name type="scientific">Limisphaera ngatamarikiensis</name>
    <dbReference type="NCBI Taxonomy" id="1324935"/>
    <lineage>
        <taxon>Bacteria</taxon>
        <taxon>Pseudomonadati</taxon>
        <taxon>Verrucomicrobiota</taxon>
        <taxon>Verrucomicrobiia</taxon>
        <taxon>Limisphaerales</taxon>
        <taxon>Limisphaeraceae</taxon>
        <taxon>Limisphaera</taxon>
    </lineage>
</organism>
<evidence type="ECO:0000256" key="8">
    <source>
        <dbReference type="ARBA" id="ARBA00031306"/>
    </source>
</evidence>
<keyword evidence="7 10" id="KW-0460">Magnesium</keyword>
<reference evidence="12 13" key="1">
    <citation type="submission" date="2020-02" db="EMBL/GenBank/DDBJ databases">
        <title>Draft genome sequence of Limisphaera ngatamarikiensis NGM72.4T, a thermophilic Verrucomicrobia grouped in subdivision 3.</title>
        <authorList>
            <person name="Carere C.R."/>
            <person name="Steen J."/>
            <person name="Hugenholtz P."/>
            <person name="Stott M.B."/>
        </authorList>
    </citation>
    <scope>NUCLEOTIDE SEQUENCE [LARGE SCALE GENOMIC DNA]</scope>
    <source>
        <strain evidence="12 13">NGM72.4</strain>
    </source>
</reference>
<evidence type="ECO:0000313" key="13">
    <source>
        <dbReference type="Proteomes" id="UP000477311"/>
    </source>
</evidence>
<name>A0A6M1RLB6_9BACT</name>
<sequence>MTQTADAVPFESPVAVRAAIDAMATRFEILVYGTHPPALRAAAEEALAEVRRLESRLSFYRPDSEIARLNQRGGTEPVRILPEVWTLLERAVALGRATDGAFDITVAPLLEAWGFAGGTGHRPDPETLHSARNRVGLQYLRFDRLTWSVSFEKPGMRVDLGGIGKGYAIEQAVEILRDAGVTSALIHGGTSTAYGLGAPPEAEAWQVAIEPPPELRRPDAPPLAVVSLRDRALSVSAVWGRAFTDAEGLHGHVIDPRTGQPVSRAVLAAVVTRSPTEADALSTALLVLGAEGLNLLARQWPDLQALVLGRCAGQWHVQTRGLTPHPAYTTTGPKT</sequence>
<comment type="caution">
    <text evidence="12">The sequence shown here is derived from an EMBL/GenBank/DDBJ whole genome shotgun (WGS) entry which is preliminary data.</text>
</comment>
<keyword evidence="4 10" id="KW-0808">Transferase</keyword>
<accession>A0A6M1RLB6</accession>
<dbReference type="Pfam" id="PF02424">
    <property type="entry name" value="ApbE"/>
    <property type="match status" value="1"/>
</dbReference>
<dbReference type="GO" id="GO:0046872">
    <property type="term" value="F:metal ion binding"/>
    <property type="evidence" value="ECO:0007669"/>
    <property type="project" value="UniProtKB-UniRule"/>
</dbReference>
<evidence type="ECO:0000256" key="10">
    <source>
        <dbReference type="PIRNR" id="PIRNR006268"/>
    </source>
</evidence>
<evidence type="ECO:0000256" key="9">
    <source>
        <dbReference type="ARBA" id="ARBA00048540"/>
    </source>
</evidence>
<dbReference type="RefSeq" id="WP_165109266.1">
    <property type="nucleotide sequence ID" value="NZ_JAAKYA010000096.1"/>
</dbReference>
<dbReference type="Gene3D" id="3.10.520.10">
    <property type="entry name" value="ApbE-like domains"/>
    <property type="match status" value="1"/>
</dbReference>
<dbReference type="GO" id="GO:0016740">
    <property type="term" value="F:transferase activity"/>
    <property type="evidence" value="ECO:0007669"/>
    <property type="project" value="UniProtKB-UniRule"/>
</dbReference>
<evidence type="ECO:0000256" key="5">
    <source>
        <dbReference type="ARBA" id="ARBA00022723"/>
    </source>
</evidence>
<dbReference type="EC" id="2.7.1.180" evidence="1 10"/>
<dbReference type="Proteomes" id="UP000477311">
    <property type="component" value="Unassembled WGS sequence"/>
</dbReference>
<dbReference type="EMBL" id="JAAKYA010000096">
    <property type="protein sequence ID" value="NGO40556.1"/>
    <property type="molecule type" value="Genomic_DNA"/>
</dbReference>
<keyword evidence="6 10" id="KW-0274">FAD</keyword>
<evidence type="ECO:0000256" key="1">
    <source>
        <dbReference type="ARBA" id="ARBA00011955"/>
    </source>
</evidence>
<keyword evidence="5 10" id="KW-0479">Metal-binding</keyword>
<dbReference type="PIRSF" id="PIRSF006268">
    <property type="entry name" value="ApbE"/>
    <property type="match status" value="1"/>
</dbReference>
<keyword evidence="13" id="KW-1185">Reference proteome</keyword>
<comment type="similarity">
    <text evidence="10">Belongs to the ApbE family.</text>
</comment>
<proteinExistence type="inferred from homology"/>
<protein>
    <recommendedName>
        <fullName evidence="2 10">FAD:protein FMN transferase</fullName>
        <ecNumber evidence="1 10">2.7.1.180</ecNumber>
    </recommendedName>
    <alternativeName>
        <fullName evidence="8 10">Flavin transferase</fullName>
    </alternativeName>
</protein>
<gene>
    <name evidence="12" type="ORF">G4L39_14300</name>
</gene>
<feature type="binding site" evidence="11">
    <location>
        <position position="162"/>
    </location>
    <ligand>
        <name>Mg(2+)</name>
        <dbReference type="ChEBI" id="CHEBI:18420"/>
    </ligand>
</feature>